<feature type="compositionally biased region" description="Polar residues" evidence="1">
    <location>
        <begin position="136"/>
        <end position="146"/>
    </location>
</feature>
<evidence type="ECO:0000313" key="2">
    <source>
        <dbReference type="EMBL" id="WAQ82273.1"/>
    </source>
</evidence>
<sequence>MNLKLTPLTPTLPVSRNLQLLCGAILDDKFLLIRTNNGLDFVPLTAFAKSSNSSDRSRGLVHTVKPISLIKKTRFKSLKVLEVRSNILLAIAGLCARWDQSDCCQKIQDLEEKEDFVWLPKTLARVTPHKGKERVSNPQAQPTASNSPQYSPPPPYGSKLGPGQTMAKSSSCQPASPANHQASPASRSPGKSALRRSSTVGSRLPSASAAYKLPDTRRSSLYSASDASSFISPLGLVAPTTLTSALQSLRAENSDQLPPNHPALGQAPVQVGLKQAATEESGNGSSQPGPPLILNIDDDLAHRLNITSANHVGPVGKPDQGTRAIPGQGGPAASQGSSSAGGTLLTPKPSRAGMNDSERSLPPRLNGALLRIRSNDNHDSRRVNSLFFMAPWTPSWSTLPSIIIKPSPHSKRPSWPP</sequence>
<reference evidence="2" key="1">
    <citation type="submission" date="2022-10" db="EMBL/GenBank/DDBJ databases">
        <title>Puccinia triticina Genome sequencing and assembly.</title>
        <authorList>
            <person name="Li C."/>
        </authorList>
    </citation>
    <scope>NUCLEOTIDE SEQUENCE</scope>
    <source>
        <strain evidence="2">Pt15</strain>
    </source>
</reference>
<protein>
    <submittedName>
        <fullName evidence="2">Uncharacterized protein</fullName>
    </submittedName>
</protein>
<feature type="compositionally biased region" description="Polar residues" evidence="1">
    <location>
        <begin position="278"/>
        <end position="287"/>
    </location>
</feature>
<keyword evidence="3" id="KW-1185">Reference proteome</keyword>
<dbReference type="GeneID" id="77807520"/>
<feature type="compositionally biased region" description="Polar residues" evidence="1">
    <location>
        <begin position="166"/>
        <end position="186"/>
    </location>
</feature>
<feature type="region of interest" description="Disordered" evidence="1">
    <location>
        <begin position="309"/>
        <end position="363"/>
    </location>
</feature>
<feature type="region of interest" description="Disordered" evidence="1">
    <location>
        <begin position="275"/>
        <end position="295"/>
    </location>
</feature>
<name>A0ABY7CD27_9BASI</name>
<organism evidence="2 3">
    <name type="scientific">Puccinia triticina</name>
    <dbReference type="NCBI Taxonomy" id="208348"/>
    <lineage>
        <taxon>Eukaryota</taxon>
        <taxon>Fungi</taxon>
        <taxon>Dikarya</taxon>
        <taxon>Basidiomycota</taxon>
        <taxon>Pucciniomycotina</taxon>
        <taxon>Pucciniomycetes</taxon>
        <taxon>Pucciniales</taxon>
        <taxon>Pucciniaceae</taxon>
        <taxon>Puccinia</taxon>
    </lineage>
</organism>
<feature type="region of interest" description="Disordered" evidence="1">
    <location>
        <begin position="127"/>
        <end position="205"/>
    </location>
</feature>
<dbReference type="Proteomes" id="UP001164743">
    <property type="component" value="Chromosome 2A"/>
</dbReference>
<evidence type="ECO:0000256" key="1">
    <source>
        <dbReference type="SAM" id="MobiDB-lite"/>
    </source>
</evidence>
<proteinExistence type="predicted"/>
<feature type="compositionally biased region" description="Low complexity" evidence="1">
    <location>
        <begin position="331"/>
        <end position="342"/>
    </location>
</feature>
<gene>
    <name evidence="2" type="ORF">PtA15_2A590</name>
</gene>
<dbReference type="EMBL" id="CP110422">
    <property type="protein sequence ID" value="WAQ82273.1"/>
    <property type="molecule type" value="Genomic_DNA"/>
</dbReference>
<dbReference type="RefSeq" id="XP_053017828.1">
    <property type="nucleotide sequence ID" value="XM_053166625.1"/>
</dbReference>
<evidence type="ECO:0000313" key="3">
    <source>
        <dbReference type="Proteomes" id="UP001164743"/>
    </source>
</evidence>
<accession>A0ABY7CD27</accession>